<evidence type="ECO:0000313" key="2">
    <source>
        <dbReference type="Proteomes" id="UP001510562"/>
    </source>
</evidence>
<reference evidence="1 2" key="1">
    <citation type="journal article" date="2015" name="Genome Announc.">
        <title>Complete Genome Sequence of the Clostridium difficile Type Strain DSM 1296T.</title>
        <authorList>
            <person name="Riedel T."/>
            <person name="Bunk B."/>
            <person name="Wittmann J."/>
            <person name="Thurmer A."/>
            <person name="Sproer C."/>
            <person name="Gronow S."/>
            <person name="Liesegang H."/>
            <person name="Daniel R."/>
            <person name="Overmann J."/>
        </authorList>
    </citation>
    <scope>NUCLEOTIDE SEQUENCE [LARGE SCALE GENOMIC DNA]</scope>
    <source>
        <strain evidence="2">ATCC 9689 / DSM 1296 / BCRC 10642 / JCM 1296 / NCIMB 10666 / NCTC 11209 / 90556-M6S</strain>
    </source>
</reference>
<accession>A0AC59G3A0</accession>
<keyword evidence="2" id="KW-1185">Reference proteome</keyword>
<sequence length="78" mass="8992">MNNMENKKNFLRKIVKLRSIFLSIFGVFLFITATTGIQTVDRYVPTWLYITLGVSATISLVLYVISFILKINIKDSKM</sequence>
<dbReference type="EMBL" id="CP011968">
    <property type="protein sequence ID" value="AKP44001.1"/>
    <property type="molecule type" value="Genomic_DNA"/>
</dbReference>
<dbReference type="Proteomes" id="UP001510562">
    <property type="component" value="Chromosome"/>
</dbReference>
<protein>
    <submittedName>
        <fullName evidence="1">Uncharacterized protein</fullName>
    </submittedName>
</protein>
<name>A0AC59G3A0_CLODI</name>
<gene>
    <name evidence="1" type="ORF">CDIF1296T_03183</name>
</gene>
<evidence type="ECO:0000313" key="1">
    <source>
        <dbReference type="EMBL" id="AKP44001.1"/>
    </source>
</evidence>
<proteinExistence type="predicted"/>
<organism evidence="1 2">
    <name type="scientific">Clostridioides difficile ATCC 9689 = DSM 1296</name>
    <dbReference type="NCBI Taxonomy" id="1121308"/>
    <lineage>
        <taxon>Bacteria</taxon>
        <taxon>Bacillati</taxon>
        <taxon>Bacillota</taxon>
        <taxon>Clostridia</taxon>
        <taxon>Peptostreptococcales</taxon>
        <taxon>Peptostreptococcaceae</taxon>
        <taxon>Clostridioides</taxon>
    </lineage>
</organism>